<keyword evidence="5" id="KW-0653">Protein transport</keyword>
<dbReference type="Proteomes" id="UP001193734">
    <property type="component" value="Unassembled WGS sequence"/>
</dbReference>
<proteinExistence type="inferred from homology"/>
<sequence>MNGKAENTTTFWDHLDELRSCLIRIIMITIAMGALAFCMKDTLFDIVLAPHNSNFVTYRLLDTEPFTLHLMNTGLTEQFMIHMKTALYAGLLLSSPYVLYVLFGFVAPALYENERRIAIKITMSAYVMFILGTLLNYFLIFPLTVHFLGTYQVSTDVDNMLTLQSYMDTLITMCLVIGVMFELPIVSWLLARMGIINGRMMTLYRRHAIVAIVIVAAIITPTTDVFTLFVVSMPIWLLYELSILIVRMTGNNQQIHR</sequence>
<dbReference type="HAMAP" id="MF_00902">
    <property type="entry name" value="TatC"/>
    <property type="match status" value="1"/>
</dbReference>
<dbReference type="PANTHER" id="PTHR30371:SF0">
    <property type="entry name" value="SEC-INDEPENDENT PROTEIN TRANSLOCASE PROTEIN TATC, CHLOROPLASTIC-RELATED"/>
    <property type="match status" value="1"/>
</dbReference>
<comment type="subcellular location">
    <subcellularLocation>
        <location evidence="5">Cell membrane</location>
        <topology evidence="5">Multi-pass membrane protein</topology>
    </subcellularLocation>
    <subcellularLocation>
        <location evidence="1">Membrane</location>
        <topology evidence="1">Multi-pass membrane protein</topology>
    </subcellularLocation>
</comment>
<keyword evidence="2 5" id="KW-0812">Transmembrane</keyword>
<dbReference type="Pfam" id="PF00902">
    <property type="entry name" value="TatC"/>
    <property type="match status" value="1"/>
</dbReference>
<evidence type="ECO:0000313" key="7">
    <source>
        <dbReference type="Proteomes" id="UP001193734"/>
    </source>
</evidence>
<evidence type="ECO:0000256" key="2">
    <source>
        <dbReference type="ARBA" id="ARBA00022692"/>
    </source>
</evidence>
<comment type="subunit">
    <text evidence="5">Forms a complex with TatA.</text>
</comment>
<dbReference type="EMBL" id="JABKKE010000003">
    <property type="protein sequence ID" value="NPE13263.1"/>
    <property type="molecule type" value="Genomic_DNA"/>
</dbReference>
<keyword evidence="7" id="KW-1185">Reference proteome</keyword>
<keyword evidence="3 5" id="KW-1133">Transmembrane helix</keyword>
<feature type="transmembrane region" description="Helical" evidence="5">
    <location>
        <begin position="21"/>
        <end position="39"/>
    </location>
</feature>
<feature type="transmembrane region" description="Helical" evidence="5">
    <location>
        <begin position="86"/>
        <end position="111"/>
    </location>
</feature>
<evidence type="ECO:0000256" key="5">
    <source>
        <dbReference type="HAMAP-Rule" id="MF_00902"/>
    </source>
</evidence>
<evidence type="ECO:0000313" key="6">
    <source>
        <dbReference type="EMBL" id="NPE13263.1"/>
    </source>
</evidence>
<dbReference type="PRINTS" id="PR01840">
    <property type="entry name" value="TATCFAMILY"/>
</dbReference>
<feature type="transmembrane region" description="Helical" evidence="5">
    <location>
        <begin position="203"/>
        <end position="220"/>
    </location>
</feature>
<dbReference type="PANTHER" id="PTHR30371">
    <property type="entry name" value="SEC-INDEPENDENT PROTEIN TRANSLOCASE PROTEIN TATC"/>
    <property type="match status" value="1"/>
</dbReference>
<evidence type="ECO:0000256" key="4">
    <source>
        <dbReference type="ARBA" id="ARBA00023136"/>
    </source>
</evidence>
<keyword evidence="5" id="KW-0811">Translocation</keyword>
<accession>A0ABX2AU82</accession>
<feature type="transmembrane region" description="Helical" evidence="5">
    <location>
        <begin position="226"/>
        <end position="246"/>
    </location>
</feature>
<protein>
    <recommendedName>
        <fullName evidence="5">Sec-independent protein translocase protein TatC</fullName>
    </recommendedName>
</protein>
<evidence type="ECO:0000256" key="1">
    <source>
        <dbReference type="ARBA" id="ARBA00004141"/>
    </source>
</evidence>
<name>A0ABX2AU82_9BACT</name>
<comment type="similarity">
    <text evidence="5">Belongs to the TatC family.</text>
</comment>
<dbReference type="RefSeq" id="WP_172175766.1">
    <property type="nucleotide sequence ID" value="NZ_CASGKG010000019.1"/>
</dbReference>
<comment type="function">
    <text evidence="5">Part of the twin-arginine translocation (Tat) system that transports large folded proteins containing a characteristic twin-arginine motif in their signal peptide across membranes.</text>
</comment>
<evidence type="ECO:0000256" key="3">
    <source>
        <dbReference type="ARBA" id="ARBA00022989"/>
    </source>
</evidence>
<keyword evidence="5" id="KW-0813">Transport</keyword>
<keyword evidence="4 5" id="KW-0472">Membrane</keyword>
<feature type="transmembrane region" description="Helical" evidence="5">
    <location>
        <begin position="123"/>
        <end position="149"/>
    </location>
</feature>
<reference evidence="6 7" key="1">
    <citation type="submission" date="2020-05" db="EMBL/GenBank/DDBJ databases">
        <title>Distinct polysaccharide utilization as determinants for interspecies competition between intestinal Prevotella spp.</title>
        <authorList>
            <person name="Galvez E.J.C."/>
            <person name="Iljazovic A."/>
            <person name="Strowig T."/>
        </authorList>
    </citation>
    <scope>NUCLEOTIDE SEQUENCE [LARGE SCALE GENOMIC DNA]</scope>
    <source>
        <strain evidence="6 7">PROD</strain>
    </source>
</reference>
<organism evidence="6 7">
    <name type="scientific">Xylanibacter rodentium</name>
    <dbReference type="NCBI Taxonomy" id="2736289"/>
    <lineage>
        <taxon>Bacteria</taxon>
        <taxon>Pseudomonadati</taxon>
        <taxon>Bacteroidota</taxon>
        <taxon>Bacteroidia</taxon>
        <taxon>Bacteroidales</taxon>
        <taxon>Prevotellaceae</taxon>
        <taxon>Xylanibacter</taxon>
    </lineage>
</organism>
<comment type="caution">
    <text evidence="6">The sequence shown here is derived from an EMBL/GenBank/DDBJ whole genome shotgun (WGS) entry which is preliminary data.</text>
</comment>
<feature type="transmembrane region" description="Helical" evidence="5">
    <location>
        <begin position="169"/>
        <end position="191"/>
    </location>
</feature>
<dbReference type="InterPro" id="IPR002033">
    <property type="entry name" value="TatC"/>
</dbReference>
<dbReference type="NCBIfam" id="TIGR00945">
    <property type="entry name" value="tatC"/>
    <property type="match status" value="1"/>
</dbReference>
<keyword evidence="5" id="KW-1003">Cell membrane</keyword>
<gene>
    <name evidence="5 6" type="primary">tatC</name>
    <name evidence="6" type="ORF">HPS55_02790</name>
</gene>
<dbReference type="GeneID" id="82156685"/>